<dbReference type="KEGG" id="glt:GlitD10_0406"/>
<evidence type="ECO:0000313" key="2">
    <source>
        <dbReference type="EMBL" id="APB32717.1"/>
    </source>
</evidence>
<dbReference type="InterPro" id="IPR036390">
    <property type="entry name" value="WH_DNA-bd_sf"/>
</dbReference>
<dbReference type="CDD" id="cd04371">
    <property type="entry name" value="DEP"/>
    <property type="match status" value="2"/>
</dbReference>
<dbReference type="PANTHER" id="PTHR46361:SF3">
    <property type="entry name" value="ELECTRON CARRIER_ PROTEIN DISULFIDE OXIDOREDUCTASE"/>
    <property type="match status" value="1"/>
</dbReference>
<dbReference type="Proteomes" id="UP000180235">
    <property type="component" value="Chromosome"/>
</dbReference>
<dbReference type="OrthoDB" id="425349at2"/>
<evidence type="ECO:0000259" key="1">
    <source>
        <dbReference type="PROSITE" id="PS50186"/>
    </source>
</evidence>
<keyword evidence="3" id="KW-1185">Reference proteome</keyword>
<name>A0A1J0A9X7_9CYAN</name>
<protein>
    <submittedName>
        <fullName evidence="2">DEP domain-containing mTOR-interacting protein</fullName>
    </submittedName>
</protein>
<organism evidence="2 3">
    <name type="scientific">Gloeomargarita lithophora Alchichica-D10</name>
    <dbReference type="NCBI Taxonomy" id="1188229"/>
    <lineage>
        <taxon>Bacteria</taxon>
        <taxon>Bacillati</taxon>
        <taxon>Cyanobacteriota</taxon>
        <taxon>Cyanophyceae</taxon>
        <taxon>Gloeomargaritales</taxon>
        <taxon>Gloeomargaritaceae</taxon>
        <taxon>Gloeomargarita</taxon>
    </lineage>
</organism>
<feature type="domain" description="DEP" evidence="1">
    <location>
        <begin position="213"/>
        <end position="286"/>
    </location>
</feature>
<accession>A0A1J0A9X7</accession>
<sequence length="288" mass="31734">MEPVILAEVEFWRSIQRTPAASQVGGVMLQEQVLVKGPLIPLGENYKAVVASYLATGLYCILVDTPAGYVLWHQPGTPKVMAPPPPSPPPRAESPISAAPPALLALTQALQAGIEAKDRRYQFQTYPQAFVGSEALEWLMRTQGLNRKQALALGQDLLKAGHIQRLDAPGGDFQEGNTFYRFATPATPAAIPVSPPDSLGNTPLDLEVIFQAMVAQLPLQDRWYQFRRYPQCFTGAEAVEWLMRTQGLSRKQATQVGEELCKLGLIRHSTGEHPFRDGNYFYGFGDQT</sequence>
<dbReference type="PANTHER" id="PTHR46361">
    <property type="entry name" value="ELECTRON CARRIER/ PROTEIN DISULFIDE OXIDOREDUCTASE"/>
    <property type="match status" value="1"/>
</dbReference>
<dbReference type="AlphaFoldDB" id="A0A1J0A9X7"/>
<reference evidence="2 3" key="1">
    <citation type="submission" date="2016-10" db="EMBL/GenBank/DDBJ databases">
        <title>Description of Gloeomargarita lithophora gen. nov., sp. nov., a thylakoid-bearing basal-branching cyanobacterium with intracellular carbonates, and proposal for Gloeomargaritales ord. nov.</title>
        <authorList>
            <person name="Moreira D."/>
            <person name="Tavera R."/>
            <person name="Benzerara K."/>
            <person name="Skouri-Panet F."/>
            <person name="Couradeau E."/>
            <person name="Gerard E."/>
            <person name="Loussert C."/>
            <person name="Novelo E."/>
            <person name="Zivanovic Y."/>
            <person name="Lopez-Garcia P."/>
        </authorList>
    </citation>
    <scope>NUCLEOTIDE SEQUENCE [LARGE SCALE GENOMIC DNA]</scope>
    <source>
        <strain evidence="2 3">D10</strain>
    </source>
</reference>
<evidence type="ECO:0000313" key="3">
    <source>
        <dbReference type="Proteomes" id="UP000180235"/>
    </source>
</evidence>
<dbReference type="Pfam" id="PF00610">
    <property type="entry name" value="DEP"/>
    <property type="match status" value="2"/>
</dbReference>
<dbReference type="PROSITE" id="PS50186">
    <property type="entry name" value="DEP"/>
    <property type="match status" value="2"/>
</dbReference>
<dbReference type="Gene3D" id="1.10.10.10">
    <property type="entry name" value="Winged helix-like DNA-binding domain superfamily/Winged helix DNA-binding domain"/>
    <property type="match status" value="2"/>
</dbReference>
<dbReference type="RefSeq" id="WP_071453407.1">
    <property type="nucleotide sequence ID" value="NZ_CP017675.1"/>
</dbReference>
<dbReference type="SUPFAM" id="SSF46785">
    <property type="entry name" value="Winged helix' DNA-binding domain"/>
    <property type="match status" value="2"/>
</dbReference>
<proteinExistence type="predicted"/>
<dbReference type="InterPro" id="IPR036388">
    <property type="entry name" value="WH-like_DNA-bd_sf"/>
</dbReference>
<dbReference type="GO" id="GO:0035556">
    <property type="term" value="P:intracellular signal transduction"/>
    <property type="evidence" value="ECO:0007669"/>
    <property type="project" value="InterPro"/>
</dbReference>
<feature type="domain" description="DEP" evidence="1">
    <location>
        <begin position="110"/>
        <end position="184"/>
    </location>
</feature>
<dbReference type="EMBL" id="CP017675">
    <property type="protein sequence ID" value="APB32717.1"/>
    <property type="molecule type" value="Genomic_DNA"/>
</dbReference>
<dbReference type="STRING" id="1188229.GlitD10_0406"/>
<dbReference type="InterPro" id="IPR000591">
    <property type="entry name" value="DEP_dom"/>
</dbReference>
<gene>
    <name evidence="2" type="ORF">GlitD10_0406</name>
</gene>
<dbReference type="SMART" id="SM00049">
    <property type="entry name" value="DEP"/>
    <property type="match status" value="2"/>
</dbReference>